<reference evidence="2" key="1">
    <citation type="submission" date="2017-10" db="EMBL/GenBank/DDBJ databases">
        <title>Rapid genome shrinkage in a self-fertile nematode reveals novel sperm competition proteins.</title>
        <authorList>
            <person name="Yin D."/>
            <person name="Schwarz E.M."/>
            <person name="Thomas C.G."/>
            <person name="Felde R.L."/>
            <person name="Korf I.F."/>
            <person name="Cutter A.D."/>
            <person name="Schartner C.M."/>
            <person name="Ralston E.J."/>
            <person name="Meyer B.J."/>
            <person name="Haag E.S."/>
        </authorList>
    </citation>
    <scope>NUCLEOTIDE SEQUENCE [LARGE SCALE GENOMIC DNA]</scope>
    <source>
        <strain evidence="2">JU1422</strain>
    </source>
</reference>
<keyword evidence="2" id="KW-1185">Reference proteome</keyword>
<proteinExistence type="predicted"/>
<protein>
    <submittedName>
        <fullName evidence="1">Uncharacterized protein</fullName>
    </submittedName>
</protein>
<evidence type="ECO:0000313" key="1">
    <source>
        <dbReference type="EMBL" id="PIC18774.1"/>
    </source>
</evidence>
<gene>
    <name evidence="1" type="primary">Cni-cdf-1</name>
    <name evidence="1" type="synonym">Cnig_chr_X.g24549</name>
    <name evidence="1" type="ORF">B9Z55_024549</name>
</gene>
<organism evidence="1 2">
    <name type="scientific">Caenorhabditis nigoni</name>
    <dbReference type="NCBI Taxonomy" id="1611254"/>
    <lineage>
        <taxon>Eukaryota</taxon>
        <taxon>Metazoa</taxon>
        <taxon>Ecdysozoa</taxon>
        <taxon>Nematoda</taxon>
        <taxon>Chromadorea</taxon>
        <taxon>Rhabditida</taxon>
        <taxon>Rhabditina</taxon>
        <taxon>Rhabditomorpha</taxon>
        <taxon>Rhabditoidea</taxon>
        <taxon>Rhabditidae</taxon>
        <taxon>Peloderinae</taxon>
        <taxon>Caenorhabditis</taxon>
    </lineage>
</organism>
<dbReference type="EMBL" id="PDUG01000006">
    <property type="protein sequence ID" value="PIC18774.1"/>
    <property type="molecule type" value="Genomic_DNA"/>
</dbReference>
<name>A0A2G5SUI0_9PELO</name>
<sequence length="97" mass="10852">MPVSFKTPPTSTDRTELTAAVAVGKTKVALEDRSVKADNNEDNTPMAMYRDESFESKRRQTNVSSTYHVLSGNGTNYFLYGLGFFPSNCTIRQWSFA</sequence>
<dbReference type="AlphaFoldDB" id="A0A2G5SUI0"/>
<accession>A0A2G5SUI0</accession>
<dbReference type="OrthoDB" id="29444at2759"/>
<dbReference type="Proteomes" id="UP000230233">
    <property type="component" value="Chromosome X"/>
</dbReference>
<comment type="caution">
    <text evidence="1">The sequence shown here is derived from an EMBL/GenBank/DDBJ whole genome shotgun (WGS) entry which is preliminary data.</text>
</comment>
<evidence type="ECO:0000313" key="2">
    <source>
        <dbReference type="Proteomes" id="UP000230233"/>
    </source>
</evidence>